<keyword evidence="2" id="KW-1185">Reference proteome</keyword>
<reference evidence="1" key="1">
    <citation type="submission" date="2022-11" db="EMBL/GenBank/DDBJ databases">
        <title>Genome Sequence of Nemania bipapillata.</title>
        <authorList>
            <person name="Buettner E."/>
        </authorList>
    </citation>
    <scope>NUCLEOTIDE SEQUENCE</scope>
    <source>
        <strain evidence="1">CP14</strain>
    </source>
</reference>
<dbReference type="Proteomes" id="UP001153334">
    <property type="component" value="Unassembled WGS sequence"/>
</dbReference>
<evidence type="ECO:0000313" key="2">
    <source>
        <dbReference type="Proteomes" id="UP001153334"/>
    </source>
</evidence>
<dbReference type="EMBL" id="JAPESX010001277">
    <property type="protein sequence ID" value="KAJ8115659.1"/>
    <property type="molecule type" value="Genomic_DNA"/>
</dbReference>
<protein>
    <submittedName>
        <fullName evidence="1">Uncharacterized protein</fullName>
    </submittedName>
</protein>
<name>A0ACC2IKP3_9PEZI</name>
<organism evidence="1 2">
    <name type="scientific">Nemania bipapillata</name>
    <dbReference type="NCBI Taxonomy" id="110536"/>
    <lineage>
        <taxon>Eukaryota</taxon>
        <taxon>Fungi</taxon>
        <taxon>Dikarya</taxon>
        <taxon>Ascomycota</taxon>
        <taxon>Pezizomycotina</taxon>
        <taxon>Sordariomycetes</taxon>
        <taxon>Xylariomycetidae</taxon>
        <taxon>Xylariales</taxon>
        <taxon>Xylariaceae</taxon>
        <taxon>Nemania</taxon>
    </lineage>
</organism>
<accession>A0ACC2IKP3</accession>
<proteinExistence type="predicted"/>
<sequence>MASKDFWEEFGYKTAKDDPCERKYGIRIATAASPAGHDGDSNGPTSTEMDIENINYNIPKEMPEEHWPDYDNFKDDLQKVIDLLQSTNAAKKAAEAKAKELQKRVDELQAEKASAEDLAAMKRDRDKYKALYEAEAEKVRSEIPSFHSIRVRKLQASVDAWTKQANENQRLLEELRKQPPKIEYIKVPGPERIIYQPDPRWTKARYEILAYRSVAWSYHPLNEQVQAALANGTYLSIGEIN</sequence>
<comment type="caution">
    <text evidence="1">The sequence shown here is derived from an EMBL/GenBank/DDBJ whole genome shotgun (WGS) entry which is preliminary data.</text>
</comment>
<gene>
    <name evidence="1" type="ORF">ONZ43_g4616</name>
</gene>
<evidence type="ECO:0000313" key="1">
    <source>
        <dbReference type="EMBL" id="KAJ8115659.1"/>
    </source>
</evidence>